<dbReference type="EMBL" id="CAIIXF020000007">
    <property type="protein sequence ID" value="CAH1789317.1"/>
    <property type="molecule type" value="Genomic_DNA"/>
</dbReference>
<proteinExistence type="predicted"/>
<comment type="caution">
    <text evidence="2">The sequence shown here is derived from an EMBL/GenBank/DDBJ whole genome shotgun (WGS) entry which is preliminary data.</text>
</comment>
<dbReference type="Proteomes" id="UP000749559">
    <property type="component" value="Unassembled WGS sequence"/>
</dbReference>
<feature type="non-terminal residue" evidence="2">
    <location>
        <position position="117"/>
    </location>
</feature>
<dbReference type="PANTHER" id="PTHR44404">
    <property type="entry name" value="HYDROXYSTEROID DEHYDROGENASE 1M"/>
    <property type="match status" value="1"/>
</dbReference>
<feature type="transmembrane region" description="Helical" evidence="1">
    <location>
        <begin position="12"/>
        <end position="29"/>
    </location>
</feature>
<keyword evidence="1" id="KW-1133">Transmembrane helix</keyword>
<sequence length="117" mass="12857">SQRSVNRKSSSMWLKVLVVAAGVYIGLTLTDNIDSELIRGKNVIITGASTGIGEQMAYHYARLGAKLLITARREHVLQKVIERCKEIGGPEGEFHYFVADMADLSATKLLIEHAESV</sequence>
<protein>
    <submittedName>
        <fullName evidence="2">Uncharacterized protein</fullName>
    </submittedName>
</protein>
<accession>A0A8S4P4Z5</accession>
<name>A0A8S4P4Z5_OWEFU</name>
<feature type="non-terminal residue" evidence="2">
    <location>
        <position position="1"/>
    </location>
</feature>
<dbReference type="SUPFAM" id="SSF51735">
    <property type="entry name" value="NAD(P)-binding Rossmann-fold domains"/>
    <property type="match status" value="1"/>
</dbReference>
<evidence type="ECO:0000256" key="1">
    <source>
        <dbReference type="SAM" id="Phobius"/>
    </source>
</evidence>
<dbReference type="OrthoDB" id="1933717at2759"/>
<dbReference type="PANTHER" id="PTHR44404:SF1">
    <property type="entry name" value="HYDROXYSTEROID 11-BETA-DEHYDROGENASE 1-LIKE PROTEIN"/>
    <property type="match status" value="1"/>
</dbReference>
<dbReference type="Pfam" id="PF00106">
    <property type="entry name" value="adh_short"/>
    <property type="match status" value="1"/>
</dbReference>
<keyword evidence="3" id="KW-1185">Reference proteome</keyword>
<evidence type="ECO:0000313" key="2">
    <source>
        <dbReference type="EMBL" id="CAH1789317.1"/>
    </source>
</evidence>
<keyword evidence="1" id="KW-0472">Membrane</keyword>
<dbReference type="InterPro" id="IPR002347">
    <property type="entry name" value="SDR_fam"/>
</dbReference>
<dbReference type="Gene3D" id="3.40.50.720">
    <property type="entry name" value="NAD(P)-binding Rossmann-like Domain"/>
    <property type="match status" value="1"/>
</dbReference>
<dbReference type="InterPro" id="IPR036291">
    <property type="entry name" value="NAD(P)-bd_dom_sf"/>
</dbReference>
<gene>
    <name evidence="2" type="ORF">OFUS_LOCUS14698</name>
</gene>
<evidence type="ECO:0000313" key="3">
    <source>
        <dbReference type="Proteomes" id="UP000749559"/>
    </source>
</evidence>
<organism evidence="2 3">
    <name type="scientific">Owenia fusiformis</name>
    <name type="common">Polychaete worm</name>
    <dbReference type="NCBI Taxonomy" id="6347"/>
    <lineage>
        <taxon>Eukaryota</taxon>
        <taxon>Metazoa</taxon>
        <taxon>Spiralia</taxon>
        <taxon>Lophotrochozoa</taxon>
        <taxon>Annelida</taxon>
        <taxon>Polychaeta</taxon>
        <taxon>Sedentaria</taxon>
        <taxon>Canalipalpata</taxon>
        <taxon>Sabellida</taxon>
        <taxon>Oweniida</taxon>
        <taxon>Oweniidae</taxon>
        <taxon>Owenia</taxon>
    </lineage>
</organism>
<reference evidence="2" key="1">
    <citation type="submission" date="2022-03" db="EMBL/GenBank/DDBJ databases">
        <authorList>
            <person name="Martin C."/>
        </authorList>
    </citation>
    <scope>NUCLEOTIDE SEQUENCE</scope>
</reference>
<dbReference type="AlphaFoldDB" id="A0A8S4P4Z5"/>
<keyword evidence="1" id="KW-0812">Transmembrane</keyword>